<comment type="caution">
    <text evidence="1">The sequence shown here is derived from an EMBL/GenBank/DDBJ whole genome shotgun (WGS) entry which is preliminary data.</text>
</comment>
<evidence type="ECO:0000313" key="1">
    <source>
        <dbReference type="EMBL" id="MFC4609737.1"/>
    </source>
</evidence>
<dbReference type="EMBL" id="JBHSFE010000014">
    <property type="protein sequence ID" value="MFC4609737.1"/>
    <property type="molecule type" value="Genomic_DNA"/>
</dbReference>
<protein>
    <submittedName>
        <fullName evidence="1">Uncharacterized protein</fullName>
    </submittedName>
</protein>
<keyword evidence="2" id="KW-1185">Reference proteome</keyword>
<reference evidence="2" key="1">
    <citation type="journal article" date="2019" name="Int. J. Syst. Evol. Microbiol.">
        <title>The Global Catalogue of Microorganisms (GCM) 10K type strain sequencing project: providing services to taxonomists for standard genome sequencing and annotation.</title>
        <authorList>
            <consortium name="The Broad Institute Genomics Platform"/>
            <consortium name="The Broad Institute Genome Sequencing Center for Infectious Disease"/>
            <person name="Wu L."/>
            <person name="Ma J."/>
        </authorList>
    </citation>
    <scope>NUCLEOTIDE SEQUENCE [LARGE SCALE GENOMIC DNA]</scope>
    <source>
        <strain evidence="2">CGMCC 4.7139</strain>
    </source>
</reference>
<evidence type="ECO:0000313" key="2">
    <source>
        <dbReference type="Proteomes" id="UP001595993"/>
    </source>
</evidence>
<name>A0ABV9G709_9ACTN</name>
<accession>A0ABV9G709</accession>
<organism evidence="1 2">
    <name type="scientific">Streptomyces maoxianensis</name>
    <dbReference type="NCBI Taxonomy" id="1459942"/>
    <lineage>
        <taxon>Bacteria</taxon>
        <taxon>Bacillati</taxon>
        <taxon>Actinomycetota</taxon>
        <taxon>Actinomycetes</taxon>
        <taxon>Kitasatosporales</taxon>
        <taxon>Streptomycetaceae</taxon>
        <taxon>Streptomyces</taxon>
    </lineage>
</organism>
<proteinExistence type="predicted"/>
<sequence length="47" mass="5737">MATRRIPETESYEEWRDYCGFILEHSPTMRSTVAEHPLWWRELARQA</sequence>
<gene>
    <name evidence="1" type="ORF">ACFO9E_18230</name>
</gene>
<dbReference type="Proteomes" id="UP001595993">
    <property type="component" value="Unassembled WGS sequence"/>
</dbReference>